<gene>
    <name evidence="9" type="ORF">QE417_002456</name>
</gene>
<dbReference type="RefSeq" id="WP_311950333.1">
    <property type="nucleotide sequence ID" value="NZ_JAVLVU010000001.1"/>
</dbReference>
<keyword evidence="3 4" id="KW-0326">Glycosidase</keyword>
<dbReference type="GO" id="GO:0004565">
    <property type="term" value="F:beta-galactosidase activity"/>
    <property type="evidence" value="ECO:0007669"/>
    <property type="project" value="UniProtKB-EC"/>
</dbReference>
<sequence>MSRLEDNKQWLHAIPPLREMKWSVLPAGKVRETHPCQCAASPAPSQEGNENSTEKSAVALHNARPGAARGVAGIVVDRPFVTLGLCQSNSLRGNERYRSDKLDKRAVIGRALSPRKDFSLSFETTGWGLFVFCFILSLFSGLPTFAQQTYIVDISKTQAPIITGHLKLGTHTNAAGHTLDANSLYFIKDGKPWYPVMGEFHFSRYPKARWEESILRMKANGINVIATYVFWIYHEEEEGKFYWTGNRDLRYFIALCKKHNISVLTRIGPWCHGEVRNGGFPDWIVKRGNMRKNNPEYLASVQTFYDAIAGQLNGLYFKDGGPIIGTQIENEFRFNNPTGLEHMLTLKKMAIKAGMDVPFYTATGWPGSNLKQDELVPVWGAYPEAPWDKKTTQLALSENYIFSTLRNDPAIGSDLLGKHEEDASSYTGYRYPYATAEMGGGIQITYHRRPIIEPVDVATLAYVKVGAGANLMGYYMFHGGHNEVGKLSTLQESKATNYPNDYPILNYDFQAPLGEFGQVRPSYRSFKVMHTFLNNFGDRLVQYYPSFPDLKAAKPNDSTTLRFSVRSKGNSGFVFISNYQRHLKLKDQQGVQFNLKLADGKSISFPEKGIDIKDGVKAILPFNMAIEGANLRYATVQPLCKLPGTVPTYVFFAPEGIRPEYMFDKTGITKIDASQVDLQTRTDSYLINKIQPGTSGLITLTFNNGKKVNILTLTNQQALDSWTGNALGGEHLFISKQNLTFAGGKVKMQSSGDTDFSLLIYPAVKAKAAFKASANGVFTNLSKTLTVKTVKISSKEVSNVSLYDKKEGSLPLDDRNAKNTTVSPGPQYQTNMTTVNGAKYWVLSVPALTQNALLDIDYRGDTGSAYINGKLVADDFYFGKTMQVYLQKSSTPKQIILQVVPLTDERQIYFEKGIREPMQGKSVADLKGVKIIPQYEEEL</sequence>
<dbReference type="PROSITE" id="PS01182">
    <property type="entry name" value="GLYCOSYL_HYDROL_F35"/>
    <property type="match status" value="1"/>
</dbReference>
<dbReference type="PRINTS" id="PR00742">
    <property type="entry name" value="GLHYDRLASE35"/>
</dbReference>
<comment type="caution">
    <text evidence="9">The sequence shown here is derived from an EMBL/GenBank/DDBJ whole genome shotgun (WGS) entry which is preliminary data.</text>
</comment>
<feature type="region of interest" description="Disordered" evidence="6">
    <location>
        <begin position="36"/>
        <end position="57"/>
    </location>
</feature>
<name>A0ABU3GUC9_9SPHI</name>
<dbReference type="EC" id="3.2.1.23" evidence="4"/>
<evidence type="ECO:0000256" key="5">
    <source>
        <dbReference type="RuleBase" id="RU003679"/>
    </source>
</evidence>
<protein>
    <recommendedName>
        <fullName evidence="4">Beta-galactosidase</fullName>
        <ecNumber evidence="4">3.2.1.23</ecNumber>
    </recommendedName>
</protein>
<proteinExistence type="inferred from homology"/>
<evidence type="ECO:0000313" key="9">
    <source>
        <dbReference type="EMBL" id="MDT3403384.1"/>
    </source>
</evidence>
<keyword evidence="10" id="KW-1185">Reference proteome</keyword>
<comment type="similarity">
    <text evidence="1 5">Belongs to the glycosyl hydrolase 35 family.</text>
</comment>
<keyword evidence="7" id="KW-0812">Transmembrane</keyword>
<keyword evidence="7" id="KW-1133">Transmembrane helix</keyword>
<evidence type="ECO:0000256" key="3">
    <source>
        <dbReference type="ARBA" id="ARBA00023295"/>
    </source>
</evidence>
<evidence type="ECO:0000256" key="7">
    <source>
        <dbReference type="SAM" id="Phobius"/>
    </source>
</evidence>
<feature type="compositionally biased region" description="Polar residues" evidence="6">
    <location>
        <begin position="43"/>
        <end position="55"/>
    </location>
</feature>
<accession>A0ABU3GUC9</accession>
<evidence type="ECO:0000259" key="8">
    <source>
        <dbReference type="Pfam" id="PF01301"/>
    </source>
</evidence>
<evidence type="ECO:0000313" key="10">
    <source>
        <dbReference type="Proteomes" id="UP001258315"/>
    </source>
</evidence>
<evidence type="ECO:0000256" key="1">
    <source>
        <dbReference type="ARBA" id="ARBA00009809"/>
    </source>
</evidence>
<dbReference type="Pfam" id="PF01301">
    <property type="entry name" value="Glyco_hydro_35"/>
    <property type="match status" value="1"/>
</dbReference>
<dbReference type="InterPro" id="IPR017853">
    <property type="entry name" value="GH"/>
</dbReference>
<dbReference type="InterPro" id="IPR019801">
    <property type="entry name" value="Glyco_hydro_35_CS"/>
</dbReference>
<keyword evidence="7" id="KW-0472">Membrane</keyword>
<evidence type="ECO:0000256" key="4">
    <source>
        <dbReference type="RuleBase" id="RU000675"/>
    </source>
</evidence>
<feature type="transmembrane region" description="Helical" evidence="7">
    <location>
        <begin position="125"/>
        <end position="146"/>
    </location>
</feature>
<dbReference type="InterPro" id="IPR001944">
    <property type="entry name" value="Glycoside_Hdrlase_35"/>
</dbReference>
<dbReference type="Proteomes" id="UP001258315">
    <property type="component" value="Unassembled WGS sequence"/>
</dbReference>
<organism evidence="9 10">
    <name type="scientific">Mucilaginibacter terrae</name>
    <dbReference type="NCBI Taxonomy" id="1955052"/>
    <lineage>
        <taxon>Bacteria</taxon>
        <taxon>Pseudomonadati</taxon>
        <taxon>Bacteroidota</taxon>
        <taxon>Sphingobacteriia</taxon>
        <taxon>Sphingobacteriales</taxon>
        <taxon>Sphingobacteriaceae</taxon>
        <taxon>Mucilaginibacter</taxon>
    </lineage>
</organism>
<feature type="domain" description="Glycoside hydrolase 35 catalytic" evidence="8">
    <location>
        <begin position="186"/>
        <end position="531"/>
    </location>
</feature>
<comment type="catalytic activity">
    <reaction evidence="4">
        <text>Hydrolysis of terminal non-reducing beta-D-galactose residues in beta-D-galactosides.</text>
        <dbReference type="EC" id="3.2.1.23"/>
    </reaction>
</comment>
<evidence type="ECO:0000256" key="6">
    <source>
        <dbReference type="SAM" id="MobiDB-lite"/>
    </source>
</evidence>
<dbReference type="SUPFAM" id="SSF51445">
    <property type="entry name" value="(Trans)glycosidases"/>
    <property type="match status" value="1"/>
</dbReference>
<evidence type="ECO:0000256" key="2">
    <source>
        <dbReference type="ARBA" id="ARBA00022801"/>
    </source>
</evidence>
<reference evidence="10" key="1">
    <citation type="submission" date="2023-07" db="EMBL/GenBank/DDBJ databases">
        <title>Functional and genomic diversity of the sorghum phyllosphere microbiome.</title>
        <authorList>
            <person name="Shade A."/>
        </authorList>
    </citation>
    <scope>NUCLEOTIDE SEQUENCE [LARGE SCALE GENOMIC DNA]</scope>
    <source>
        <strain evidence="10">SORGH_AS_0422</strain>
    </source>
</reference>
<dbReference type="EMBL" id="JAVLVU010000001">
    <property type="protein sequence ID" value="MDT3403384.1"/>
    <property type="molecule type" value="Genomic_DNA"/>
</dbReference>
<keyword evidence="2 4" id="KW-0378">Hydrolase</keyword>
<dbReference type="PANTHER" id="PTHR23421">
    <property type="entry name" value="BETA-GALACTOSIDASE RELATED"/>
    <property type="match status" value="1"/>
</dbReference>
<dbReference type="Gene3D" id="3.20.20.80">
    <property type="entry name" value="Glycosidases"/>
    <property type="match status" value="1"/>
</dbReference>
<dbReference type="InterPro" id="IPR031330">
    <property type="entry name" value="Gly_Hdrlase_35_cat"/>
</dbReference>